<evidence type="ECO:0000313" key="1">
    <source>
        <dbReference type="EMBL" id="KIE14057.1"/>
    </source>
</evidence>
<dbReference type="STRING" id="1479485.DA73_0201725"/>
<dbReference type="OrthoDB" id="513689at2"/>
<accession>A0A0C1NGN3</accession>
<comment type="caution">
    <text evidence="1">The sequence shown here is derived from an EMBL/GenBank/DDBJ whole genome shotgun (WGS) entry which is preliminary data.</text>
</comment>
<proteinExistence type="predicted"/>
<reference evidence="1" key="1">
    <citation type="journal article" date="2015" name="Genome Announc.">
        <title>Draft Genome Sequence of Tolypothrix boutellei Strain VB521301.</title>
        <authorList>
            <person name="Chandrababunaidu M.M."/>
            <person name="Singh D."/>
            <person name="Sen D."/>
            <person name="Bhan S."/>
            <person name="Das S."/>
            <person name="Gupta A."/>
            <person name="Adhikary S.P."/>
            <person name="Tripathy S."/>
        </authorList>
    </citation>
    <scope>NUCLEOTIDE SEQUENCE</scope>
    <source>
        <strain evidence="1">VB521301</strain>
    </source>
</reference>
<dbReference type="EMBL" id="JHEG02000001">
    <property type="protein sequence ID" value="KIE14057.1"/>
    <property type="molecule type" value="Genomic_DNA"/>
</dbReference>
<protein>
    <submittedName>
        <fullName evidence="1">Uncharacterized protein</fullName>
    </submittedName>
</protein>
<name>A0A0C1NGN3_9CYAN</name>
<dbReference type="AlphaFoldDB" id="A0A0C1NGN3"/>
<gene>
    <name evidence="1" type="ORF">DA73_0201725</name>
</gene>
<organism evidence="1">
    <name type="scientific">Tolypothrix bouteillei VB521301</name>
    <dbReference type="NCBI Taxonomy" id="1479485"/>
    <lineage>
        <taxon>Bacteria</taxon>
        <taxon>Bacillati</taxon>
        <taxon>Cyanobacteriota</taxon>
        <taxon>Cyanophyceae</taxon>
        <taxon>Nostocales</taxon>
        <taxon>Tolypothrichaceae</taxon>
        <taxon>Tolypothrix</taxon>
    </lineage>
</organism>
<sequence>MTNECDSELPADRDRNNQVIDFAIPRAEATMEPMAVENSEVYNHLADRETLVIYMTKTEGESVSISGDLLTNGRITRILQESYDFRPIHKRRVEIGERLRVSASIPGKLAARTIPTDWVVTSTETYEPKDNIPGFREVVVAYCEQIPLSLEEFRKAVYDSGVTVSLDSFGGDEQAYQQFKEQERTKVNSHS</sequence>